<dbReference type="AlphaFoldDB" id="A0A3B1AIT7"/>
<keyword evidence="1" id="KW-0963">Cytoplasm</keyword>
<evidence type="ECO:0000313" key="6">
    <source>
        <dbReference type="EMBL" id="VAW98279.1"/>
    </source>
</evidence>
<dbReference type="SUPFAM" id="SSF55729">
    <property type="entry name" value="Acyl-CoA N-acyltransferases (Nat)"/>
    <property type="match status" value="1"/>
</dbReference>
<keyword evidence="3 6" id="KW-0012">Acyltransferase</keyword>
<accession>A0A3B1AIT7</accession>
<dbReference type="HAMAP" id="MF_00689">
    <property type="entry name" value="Bpt"/>
    <property type="match status" value="1"/>
</dbReference>
<dbReference type="EMBL" id="UOFR01000058">
    <property type="protein sequence ID" value="VAW98279.1"/>
    <property type="molecule type" value="Genomic_DNA"/>
</dbReference>
<dbReference type="Pfam" id="PF04377">
    <property type="entry name" value="ATE_C"/>
    <property type="match status" value="1"/>
</dbReference>
<dbReference type="Pfam" id="PF04376">
    <property type="entry name" value="ATE_N"/>
    <property type="match status" value="1"/>
</dbReference>
<dbReference type="GO" id="GO:0008914">
    <property type="term" value="F:leucyl-tRNA--protein transferase activity"/>
    <property type="evidence" value="ECO:0007669"/>
    <property type="project" value="InterPro"/>
</dbReference>
<evidence type="ECO:0000256" key="1">
    <source>
        <dbReference type="ARBA" id="ARBA00022490"/>
    </source>
</evidence>
<dbReference type="EC" id="2.3.2.8" evidence="6"/>
<dbReference type="PIRSF" id="PIRSF037208">
    <property type="entry name" value="ATE_pro_prd"/>
    <property type="match status" value="1"/>
</dbReference>
<sequence length="242" mass="28609">MNDETSKYHQLHDYRFFVTPEHECSYLPNRQATTLFIDPQADLTTETYSLFSELGFRRGGDHVYRPHCTLCHECKSVRINVNKFTPSRSQRRISKKNMNTTVHWIEATYKQEHFELYQLYMNHRHGDSSMVSDDSEQYQRMMNAPWCKTKLAEFYDNDKLIAVAITDWLGNGLSAVYTFFDPDYSEYSLGTFSILQQVTAAKKSERDYVYLGYWIKDCDKMSYKNKFAPIEVFNGHSWQIHS</sequence>
<dbReference type="InterPro" id="IPR030700">
    <property type="entry name" value="N-end_Aminoacyl_Trfase"/>
</dbReference>
<dbReference type="InterPro" id="IPR007471">
    <property type="entry name" value="N-end_Aminoacyl_Trfase_N"/>
</dbReference>
<evidence type="ECO:0000259" key="4">
    <source>
        <dbReference type="Pfam" id="PF04376"/>
    </source>
</evidence>
<dbReference type="GO" id="GO:0004057">
    <property type="term" value="F:arginyl-tRNA--protein transferase activity"/>
    <property type="evidence" value="ECO:0007669"/>
    <property type="project" value="UniProtKB-EC"/>
</dbReference>
<reference evidence="6" key="1">
    <citation type="submission" date="2018-06" db="EMBL/GenBank/DDBJ databases">
        <authorList>
            <person name="Zhirakovskaya E."/>
        </authorList>
    </citation>
    <scope>NUCLEOTIDE SEQUENCE</scope>
</reference>
<protein>
    <submittedName>
        <fullName evidence="6">Arginyl-tRNA--protein transferase</fullName>
        <ecNumber evidence="6">2.3.2.8</ecNumber>
    </submittedName>
</protein>
<dbReference type="InterPro" id="IPR017138">
    <property type="entry name" value="Asp_Glu_LeuTrfase"/>
</dbReference>
<keyword evidence="2 6" id="KW-0808">Transferase</keyword>
<gene>
    <name evidence="6" type="ORF">MNBD_GAMMA21-1388</name>
</gene>
<evidence type="ECO:0000256" key="3">
    <source>
        <dbReference type="ARBA" id="ARBA00023315"/>
    </source>
</evidence>
<feature type="domain" description="N-end rule aminoacyl transferase C-terminal" evidence="5">
    <location>
        <begin position="112"/>
        <end position="233"/>
    </location>
</feature>
<dbReference type="PANTHER" id="PTHR21367:SF1">
    <property type="entry name" value="ARGINYL-TRNA--PROTEIN TRANSFERASE 1"/>
    <property type="match status" value="1"/>
</dbReference>
<dbReference type="InterPro" id="IPR016181">
    <property type="entry name" value="Acyl_CoA_acyltransferase"/>
</dbReference>
<dbReference type="NCBIfam" id="NF002341">
    <property type="entry name" value="PRK01305.1-1"/>
    <property type="match status" value="1"/>
</dbReference>
<organism evidence="6">
    <name type="scientific">hydrothermal vent metagenome</name>
    <dbReference type="NCBI Taxonomy" id="652676"/>
    <lineage>
        <taxon>unclassified sequences</taxon>
        <taxon>metagenomes</taxon>
        <taxon>ecological metagenomes</taxon>
    </lineage>
</organism>
<feature type="domain" description="N-end aminoacyl transferase N-terminal" evidence="4">
    <location>
        <begin position="22"/>
        <end position="92"/>
    </location>
</feature>
<evidence type="ECO:0000259" key="5">
    <source>
        <dbReference type="Pfam" id="PF04377"/>
    </source>
</evidence>
<dbReference type="GO" id="GO:0071596">
    <property type="term" value="P:ubiquitin-dependent protein catabolic process via the N-end rule pathway"/>
    <property type="evidence" value="ECO:0007669"/>
    <property type="project" value="InterPro"/>
</dbReference>
<proteinExistence type="inferred from homology"/>
<dbReference type="GO" id="GO:0005737">
    <property type="term" value="C:cytoplasm"/>
    <property type="evidence" value="ECO:0007669"/>
    <property type="project" value="TreeGrafter"/>
</dbReference>
<dbReference type="PANTHER" id="PTHR21367">
    <property type="entry name" value="ARGININE-TRNA-PROTEIN TRANSFERASE 1"/>
    <property type="match status" value="1"/>
</dbReference>
<evidence type="ECO:0000256" key="2">
    <source>
        <dbReference type="ARBA" id="ARBA00022679"/>
    </source>
</evidence>
<dbReference type="NCBIfam" id="NF002342">
    <property type="entry name" value="PRK01305.1-3"/>
    <property type="match status" value="1"/>
</dbReference>
<name>A0A3B1AIT7_9ZZZZ</name>
<dbReference type="NCBIfam" id="NF002346">
    <property type="entry name" value="PRK01305.2-3"/>
    <property type="match status" value="1"/>
</dbReference>
<dbReference type="InterPro" id="IPR007472">
    <property type="entry name" value="N-end_Aminoacyl_Trfase_C"/>
</dbReference>